<proteinExistence type="predicted"/>
<accession>A0A6N8FUY0</accession>
<name>A0A6N8FUY0_9CHRO</name>
<reference evidence="1 2" key="1">
    <citation type="journal article" date="2019" name="Front. Microbiol.">
        <title>Genomic Features for Desiccation Tolerance and Sugar Biosynthesis in the Extremophile Gloeocapsopsis sp. UTEX B3054.</title>
        <authorList>
            <person name="Urrejola C."/>
            <person name="Alcorta J."/>
            <person name="Salas L."/>
            <person name="Vasquez M."/>
            <person name="Polz M.F."/>
            <person name="Vicuna R."/>
            <person name="Diez B."/>
        </authorList>
    </citation>
    <scope>NUCLEOTIDE SEQUENCE [LARGE SCALE GENOMIC DNA]</scope>
    <source>
        <strain evidence="1 2">1H9</strain>
    </source>
</reference>
<keyword evidence="2" id="KW-1185">Reference proteome</keyword>
<dbReference type="Proteomes" id="UP000441797">
    <property type="component" value="Unassembled WGS sequence"/>
</dbReference>
<dbReference type="OrthoDB" id="510867at2"/>
<dbReference type="RefSeq" id="WP_105218230.1">
    <property type="nucleotide sequence ID" value="NZ_CAWNSU010000076.1"/>
</dbReference>
<dbReference type="AlphaFoldDB" id="A0A6N8FUY0"/>
<dbReference type="EMBL" id="NAPY01000012">
    <property type="protein sequence ID" value="MUL36584.1"/>
    <property type="molecule type" value="Genomic_DNA"/>
</dbReference>
<evidence type="ECO:0000313" key="2">
    <source>
        <dbReference type="Proteomes" id="UP000441797"/>
    </source>
</evidence>
<gene>
    <name evidence="1" type="ORF">BWI75_09535</name>
</gene>
<protein>
    <submittedName>
        <fullName evidence="1">Uncharacterized protein</fullName>
    </submittedName>
</protein>
<sequence length="201" mass="23756">MCEIPDYITHYYSKGSDRLKNICSYPDEMAEQFLSTLKESGKRAWLHPGYLEERRRVEAWLYSEFVRKGKKPYLQSPLYFVLGENDDFFQKNGFFSDANPAKLQIPLSLFNSDMISFTYPDSMPSLAIATDTTGRGDLCRKPIHGQVFTLEEIVEVVQKYGMPGDKWKTEEYWRYDRFIEAQIWNDRPIWKFLESTNHLCR</sequence>
<evidence type="ECO:0000313" key="1">
    <source>
        <dbReference type="EMBL" id="MUL36584.1"/>
    </source>
</evidence>
<organism evidence="1 2">
    <name type="scientific">Gloeocapsopsis dulcis AAB1 = 1H9</name>
    <dbReference type="NCBI Taxonomy" id="1433147"/>
    <lineage>
        <taxon>Bacteria</taxon>
        <taxon>Bacillati</taxon>
        <taxon>Cyanobacteriota</taxon>
        <taxon>Cyanophyceae</taxon>
        <taxon>Oscillatoriophycideae</taxon>
        <taxon>Chroococcales</taxon>
        <taxon>Chroococcaceae</taxon>
        <taxon>Gloeocapsopsis</taxon>
        <taxon>Gloeocapsopsis dulcis</taxon>
    </lineage>
</organism>
<comment type="caution">
    <text evidence="1">The sequence shown here is derived from an EMBL/GenBank/DDBJ whole genome shotgun (WGS) entry which is preliminary data.</text>
</comment>